<organism evidence="4 5">
    <name type="scientific">Lujinxingia vulgaris</name>
    <dbReference type="NCBI Taxonomy" id="2600176"/>
    <lineage>
        <taxon>Bacteria</taxon>
        <taxon>Deltaproteobacteria</taxon>
        <taxon>Bradymonadales</taxon>
        <taxon>Lujinxingiaceae</taxon>
        <taxon>Lujinxingia</taxon>
    </lineage>
</organism>
<dbReference type="CDD" id="cd03034">
    <property type="entry name" value="ArsC_ArsC"/>
    <property type="match status" value="1"/>
</dbReference>
<dbReference type="AlphaFoldDB" id="A0A5C6X9G9"/>
<dbReference type="PANTHER" id="PTHR30041">
    <property type="entry name" value="ARSENATE REDUCTASE"/>
    <property type="match status" value="1"/>
</dbReference>
<sequence length="116" mass="12802">MTTTMTIWHNPRCSKSRQTLALLEERGATIDVRRYLDDAPSASEIRDVLGKLGLKAGELVRKKESLFKELNLADANDEALIDAMAAHPKLIERPVVITGADAAIGRPPEDVLRLLK</sequence>
<accession>A0A5C6X9G9</accession>
<dbReference type="Proteomes" id="UP000321046">
    <property type="component" value="Unassembled WGS sequence"/>
</dbReference>
<evidence type="ECO:0000313" key="4">
    <source>
        <dbReference type="EMBL" id="TXD36351.1"/>
    </source>
</evidence>
<name>A0A5C6X9G9_9DELT</name>
<reference evidence="4 5" key="1">
    <citation type="submission" date="2019-08" db="EMBL/GenBank/DDBJ databases">
        <title>Bradymonadales sp. TMQ2.</title>
        <authorList>
            <person name="Liang Q."/>
        </authorList>
    </citation>
    <scope>NUCLEOTIDE SEQUENCE [LARGE SCALE GENOMIC DNA]</scope>
    <source>
        <strain evidence="4 5">TMQ2</strain>
    </source>
</reference>
<dbReference type="InterPro" id="IPR036249">
    <property type="entry name" value="Thioredoxin-like_sf"/>
</dbReference>
<dbReference type="PANTHER" id="PTHR30041:SF4">
    <property type="entry name" value="ARSENATE REDUCTASE"/>
    <property type="match status" value="1"/>
</dbReference>
<dbReference type="SUPFAM" id="SSF52833">
    <property type="entry name" value="Thioredoxin-like"/>
    <property type="match status" value="1"/>
</dbReference>
<dbReference type="OrthoDB" id="9790554at2"/>
<evidence type="ECO:0000256" key="2">
    <source>
        <dbReference type="ARBA" id="ARBA00023002"/>
    </source>
</evidence>
<comment type="caution">
    <text evidence="4">The sequence shown here is derived from an EMBL/GenBank/DDBJ whole genome shotgun (WGS) entry which is preliminary data.</text>
</comment>
<dbReference type="InterPro" id="IPR006659">
    <property type="entry name" value="Arsenate_reductase"/>
</dbReference>
<dbReference type="Gene3D" id="3.40.30.10">
    <property type="entry name" value="Glutaredoxin"/>
    <property type="match status" value="1"/>
</dbReference>
<evidence type="ECO:0000313" key="5">
    <source>
        <dbReference type="Proteomes" id="UP000321046"/>
    </source>
</evidence>
<protein>
    <submittedName>
        <fullName evidence="4">Arsenate reductase (Glutaredoxin)</fullName>
        <ecNumber evidence="4">1.20.4.1</ecNumber>
    </submittedName>
</protein>
<evidence type="ECO:0000256" key="3">
    <source>
        <dbReference type="PROSITE-ProRule" id="PRU01282"/>
    </source>
</evidence>
<comment type="similarity">
    <text evidence="1 3">Belongs to the ArsC family.</text>
</comment>
<dbReference type="GO" id="GO:0008794">
    <property type="term" value="F:arsenate reductase (glutaredoxin) activity"/>
    <property type="evidence" value="ECO:0007669"/>
    <property type="project" value="UniProtKB-EC"/>
</dbReference>
<proteinExistence type="inferred from homology"/>
<evidence type="ECO:0000256" key="1">
    <source>
        <dbReference type="ARBA" id="ARBA00007198"/>
    </source>
</evidence>
<dbReference type="RefSeq" id="WP_146974302.1">
    <property type="nucleotide sequence ID" value="NZ_VOSL01000044.1"/>
</dbReference>
<dbReference type="EMBL" id="VOSL01000044">
    <property type="protein sequence ID" value="TXD36351.1"/>
    <property type="molecule type" value="Genomic_DNA"/>
</dbReference>
<dbReference type="Pfam" id="PF03960">
    <property type="entry name" value="ArsC"/>
    <property type="match status" value="1"/>
</dbReference>
<gene>
    <name evidence="4" type="primary">arsC</name>
    <name evidence="4" type="ORF">FRC96_09740</name>
</gene>
<dbReference type="PROSITE" id="PS51353">
    <property type="entry name" value="ARSC"/>
    <property type="match status" value="1"/>
</dbReference>
<dbReference type="NCBIfam" id="TIGR00014">
    <property type="entry name" value="arsC"/>
    <property type="match status" value="1"/>
</dbReference>
<dbReference type="InterPro" id="IPR006660">
    <property type="entry name" value="Arsenate_reductase-like"/>
</dbReference>
<keyword evidence="2 4" id="KW-0560">Oxidoreductase</keyword>
<dbReference type="EC" id="1.20.4.1" evidence="4"/>